<dbReference type="OrthoDB" id="761626at2"/>
<evidence type="ECO:0000259" key="3">
    <source>
        <dbReference type="PROSITE" id="PS51781"/>
    </source>
</evidence>
<name>A0A317EJL7_9SPHI</name>
<dbReference type="AlphaFoldDB" id="A0A317EJL7"/>
<keyword evidence="1" id="KW-0812">Transmembrane</keyword>
<feature type="chain" id="PRO_5016277729" description="SH3b domain-containing protein" evidence="2">
    <location>
        <begin position="29"/>
        <end position="247"/>
    </location>
</feature>
<dbReference type="SMART" id="SM00287">
    <property type="entry name" value="SH3b"/>
    <property type="match status" value="1"/>
</dbReference>
<feature type="transmembrane region" description="Helical" evidence="1">
    <location>
        <begin position="144"/>
        <end position="165"/>
    </location>
</feature>
<evidence type="ECO:0000313" key="4">
    <source>
        <dbReference type="EMBL" id="PWS26063.1"/>
    </source>
</evidence>
<dbReference type="InterPro" id="IPR003646">
    <property type="entry name" value="SH3-like_bac-type"/>
</dbReference>
<evidence type="ECO:0000313" key="5">
    <source>
        <dbReference type="Proteomes" id="UP000245379"/>
    </source>
</evidence>
<protein>
    <recommendedName>
        <fullName evidence="3">SH3b domain-containing protein</fullName>
    </recommendedName>
</protein>
<keyword evidence="5" id="KW-1185">Reference proteome</keyword>
<keyword evidence="1" id="KW-0472">Membrane</keyword>
<sequence>MHAAKHLIMTRIFFVFLSLLTFSFNVHAQDMYRVKADKLNVRSTNDPKSKIIGFIKQDENVVVLDSADAKYFKVKVSNGEGWVSKDFLVKIASAAKPTPAKPTVSVEVPQVTKDYSNVIFFGVVALLLGTILFFIFKYSSQNKFLIGFSTLVVLVVAYFCFITFIKAKTVSGTFATDTDAQYKSFDFNTSDSVIVKDVYTDSTFSAKYVIEGDMIKLYDQQNMILLLIRDENTLVGEGFTRGVFTRK</sequence>
<organism evidence="4 5">
    <name type="scientific">Pedobacter yonginense</name>
    <dbReference type="NCBI Taxonomy" id="651869"/>
    <lineage>
        <taxon>Bacteria</taxon>
        <taxon>Pseudomonadati</taxon>
        <taxon>Bacteroidota</taxon>
        <taxon>Sphingobacteriia</taxon>
        <taxon>Sphingobacteriales</taxon>
        <taxon>Sphingobacteriaceae</taxon>
        <taxon>Pedobacter</taxon>
    </lineage>
</organism>
<reference evidence="4 5" key="1">
    <citation type="submission" date="2018-05" db="EMBL/GenBank/DDBJ databases">
        <title>Pedobacter paludis sp. nov., isolated from wetland soil.</title>
        <authorList>
            <person name="Zhang Y."/>
            <person name="Wang G."/>
        </authorList>
    </citation>
    <scope>NUCLEOTIDE SEQUENCE [LARGE SCALE GENOMIC DNA]</scope>
    <source>
        <strain evidence="4 5">KCTC22721</strain>
    </source>
</reference>
<dbReference type="Pfam" id="PF08239">
    <property type="entry name" value="SH3_3"/>
    <property type="match status" value="1"/>
</dbReference>
<dbReference type="Proteomes" id="UP000245379">
    <property type="component" value="Unassembled WGS sequence"/>
</dbReference>
<accession>A0A317EJL7</accession>
<keyword evidence="2" id="KW-0732">Signal</keyword>
<evidence type="ECO:0000256" key="2">
    <source>
        <dbReference type="SAM" id="SignalP"/>
    </source>
</evidence>
<feature type="signal peptide" evidence="2">
    <location>
        <begin position="1"/>
        <end position="28"/>
    </location>
</feature>
<dbReference type="PROSITE" id="PS51781">
    <property type="entry name" value="SH3B"/>
    <property type="match status" value="1"/>
</dbReference>
<evidence type="ECO:0000256" key="1">
    <source>
        <dbReference type="SAM" id="Phobius"/>
    </source>
</evidence>
<feature type="domain" description="SH3b" evidence="3">
    <location>
        <begin position="29"/>
        <end position="92"/>
    </location>
</feature>
<keyword evidence="1" id="KW-1133">Transmembrane helix</keyword>
<proteinExistence type="predicted"/>
<dbReference type="EMBL" id="QGNZ01000005">
    <property type="protein sequence ID" value="PWS26063.1"/>
    <property type="molecule type" value="Genomic_DNA"/>
</dbReference>
<comment type="caution">
    <text evidence="4">The sequence shown here is derived from an EMBL/GenBank/DDBJ whole genome shotgun (WGS) entry which is preliminary data.</text>
</comment>
<dbReference type="Gene3D" id="2.30.30.40">
    <property type="entry name" value="SH3 Domains"/>
    <property type="match status" value="1"/>
</dbReference>
<gene>
    <name evidence="4" type="ORF">DHW03_18635</name>
</gene>
<feature type="transmembrane region" description="Helical" evidence="1">
    <location>
        <begin position="118"/>
        <end position="137"/>
    </location>
</feature>